<comment type="function">
    <text evidence="2">Catalyzes the reduction of dTDP-6-deoxy-L-lyxo-4-hexulose to yield dTDP-L-rhamnose.</text>
</comment>
<dbReference type="SUPFAM" id="SSF51735">
    <property type="entry name" value="NAD(P)-binding Rossmann-fold domains"/>
    <property type="match status" value="1"/>
</dbReference>
<name>A0ABY1M4L0_9BACL</name>
<dbReference type="EC" id="1.1.1.133" evidence="2"/>
<dbReference type="Gene3D" id="3.90.25.10">
    <property type="entry name" value="UDP-galactose 4-epimerase, domain 1"/>
    <property type="match status" value="1"/>
</dbReference>
<comment type="caution">
    <text evidence="4">The sequence shown here is derived from an EMBL/GenBank/DDBJ whole genome shotgun (WGS) entry which is preliminary data.</text>
</comment>
<dbReference type="RefSeq" id="WP_085279744.1">
    <property type="nucleotide sequence ID" value="NZ_FXAE01000064.1"/>
</dbReference>
<dbReference type="PANTHER" id="PTHR10491">
    <property type="entry name" value="DTDP-4-DEHYDRORHAMNOSE REDUCTASE"/>
    <property type="match status" value="1"/>
</dbReference>
<organism evidence="4 5">
    <name type="scientific">Paenibacillus barengoltzii J12</name>
    <dbReference type="NCBI Taxonomy" id="935846"/>
    <lineage>
        <taxon>Bacteria</taxon>
        <taxon>Bacillati</taxon>
        <taxon>Bacillota</taxon>
        <taxon>Bacilli</taxon>
        <taxon>Bacillales</taxon>
        <taxon>Paenibacillaceae</taxon>
        <taxon>Paenibacillus</taxon>
    </lineage>
</organism>
<gene>
    <name evidence="4" type="ORF">SAMN02744124_04056</name>
</gene>
<dbReference type="Proteomes" id="UP000192939">
    <property type="component" value="Unassembled WGS sequence"/>
</dbReference>
<comment type="pathway">
    <text evidence="2">Carbohydrate biosynthesis; dTDP-L-rhamnose biosynthesis.</text>
</comment>
<evidence type="ECO:0000256" key="2">
    <source>
        <dbReference type="RuleBase" id="RU364082"/>
    </source>
</evidence>
<protein>
    <recommendedName>
        <fullName evidence="2">dTDP-4-dehydrorhamnose reductase</fullName>
        <ecNumber evidence="2">1.1.1.133</ecNumber>
    </recommendedName>
</protein>
<proteinExistence type="inferred from homology"/>
<dbReference type="PANTHER" id="PTHR10491:SF4">
    <property type="entry name" value="METHIONINE ADENOSYLTRANSFERASE 2 SUBUNIT BETA"/>
    <property type="match status" value="1"/>
</dbReference>
<evidence type="ECO:0000259" key="3">
    <source>
        <dbReference type="Pfam" id="PF04321"/>
    </source>
</evidence>
<dbReference type="InterPro" id="IPR029903">
    <property type="entry name" value="RmlD-like-bd"/>
</dbReference>
<dbReference type="Gene3D" id="3.40.50.720">
    <property type="entry name" value="NAD(P)-binding Rossmann-like Domain"/>
    <property type="match status" value="1"/>
</dbReference>
<evidence type="ECO:0000313" key="5">
    <source>
        <dbReference type="Proteomes" id="UP000192939"/>
    </source>
</evidence>
<keyword evidence="2" id="KW-0560">Oxidoreductase</keyword>
<sequence length="294" mass="32732">MRVLVTGAKGQLGHDVVHLFENAGHLVLPCDRDSLDITDDAMCLERVQQFKPDAIIHCAAYTAVDQAETDVDAAYAVNAVGTRNMVLAAERVKAKFCYISTDYVFDGTAVSPYQEYDNTNPQSVYGKSKRAGETLVQSLSSAFFIVRTSWVFGLHGHNFVKTMLKLGQEKPLLNVVNDQKGSPTYTVDLAAFLLELIQTEKYGIYHASNTGECTWFEFAQAIFEEASSVFGQGYSVRVEPCTTEDFPRPAPRPRNSVMDHLSIRTNGFQDIRPWREALKAFLIDLKANQEINSG</sequence>
<dbReference type="NCBIfam" id="TIGR01214">
    <property type="entry name" value="rmlD"/>
    <property type="match status" value="1"/>
</dbReference>
<keyword evidence="2" id="KW-0521">NADP</keyword>
<comment type="similarity">
    <text evidence="1 2">Belongs to the dTDP-4-dehydrorhamnose reductase family.</text>
</comment>
<dbReference type="InterPro" id="IPR036291">
    <property type="entry name" value="NAD(P)-bd_dom_sf"/>
</dbReference>
<dbReference type="Pfam" id="PF04321">
    <property type="entry name" value="RmlD_sub_bind"/>
    <property type="match status" value="1"/>
</dbReference>
<accession>A0ABY1M4L0</accession>
<evidence type="ECO:0000256" key="1">
    <source>
        <dbReference type="ARBA" id="ARBA00010944"/>
    </source>
</evidence>
<evidence type="ECO:0000313" key="4">
    <source>
        <dbReference type="EMBL" id="SMF62431.1"/>
    </source>
</evidence>
<reference evidence="4 5" key="1">
    <citation type="submission" date="2017-04" db="EMBL/GenBank/DDBJ databases">
        <authorList>
            <person name="Varghese N."/>
            <person name="Submissions S."/>
        </authorList>
    </citation>
    <scope>NUCLEOTIDE SEQUENCE [LARGE SCALE GENOMIC DNA]</scope>
    <source>
        <strain evidence="4 5">J12</strain>
    </source>
</reference>
<keyword evidence="5" id="KW-1185">Reference proteome</keyword>
<feature type="domain" description="RmlD-like substrate binding" evidence="3">
    <location>
        <begin position="1"/>
        <end position="284"/>
    </location>
</feature>
<dbReference type="InterPro" id="IPR005913">
    <property type="entry name" value="dTDP_dehydrorham_reduct"/>
</dbReference>
<dbReference type="CDD" id="cd05254">
    <property type="entry name" value="dTDP_HR_like_SDR_e"/>
    <property type="match status" value="1"/>
</dbReference>
<dbReference type="EMBL" id="FXAE01000064">
    <property type="protein sequence ID" value="SMF62431.1"/>
    <property type="molecule type" value="Genomic_DNA"/>
</dbReference>